<dbReference type="Pfam" id="PF04264">
    <property type="entry name" value="YceI"/>
    <property type="match status" value="1"/>
</dbReference>
<evidence type="ECO:0000259" key="2">
    <source>
        <dbReference type="SMART" id="SM00867"/>
    </source>
</evidence>
<dbReference type="RefSeq" id="WP_379977087.1">
    <property type="nucleotide sequence ID" value="NZ_JBHSFV010000001.1"/>
</dbReference>
<keyword evidence="1" id="KW-0732">Signal</keyword>
<dbReference type="SMART" id="SM00867">
    <property type="entry name" value="YceI"/>
    <property type="match status" value="1"/>
</dbReference>
<feature type="chain" id="PRO_5046517175" evidence="1">
    <location>
        <begin position="20"/>
        <end position="188"/>
    </location>
</feature>
<name>A0ABV9HV72_9FLAO</name>
<dbReference type="InterPro" id="IPR007372">
    <property type="entry name" value="Lipid/polyisoprenoid-bd_YceI"/>
</dbReference>
<dbReference type="EMBL" id="JBHSFV010000001">
    <property type="protein sequence ID" value="MFC4632930.1"/>
    <property type="molecule type" value="Genomic_DNA"/>
</dbReference>
<comment type="caution">
    <text evidence="3">The sequence shown here is derived from an EMBL/GenBank/DDBJ whole genome shotgun (WGS) entry which is preliminary data.</text>
</comment>
<feature type="signal peptide" evidence="1">
    <location>
        <begin position="1"/>
        <end position="19"/>
    </location>
</feature>
<evidence type="ECO:0000313" key="4">
    <source>
        <dbReference type="Proteomes" id="UP001596043"/>
    </source>
</evidence>
<accession>A0ABV9HV72</accession>
<feature type="domain" description="Lipid/polyisoprenoid-binding YceI-like" evidence="2">
    <location>
        <begin position="24"/>
        <end position="187"/>
    </location>
</feature>
<dbReference type="PANTHER" id="PTHR34406">
    <property type="entry name" value="PROTEIN YCEI"/>
    <property type="match status" value="1"/>
</dbReference>
<protein>
    <submittedName>
        <fullName evidence="3">YceI family protein</fullName>
    </submittedName>
</protein>
<proteinExistence type="predicted"/>
<dbReference type="SUPFAM" id="SSF101874">
    <property type="entry name" value="YceI-like"/>
    <property type="match status" value="1"/>
</dbReference>
<evidence type="ECO:0000256" key="1">
    <source>
        <dbReference type="SAM" id="SignalP"/>
    </source>
</evidence>
<reference evidence="4" key="1">
    <citation type="journal article" date="2019" name="Int. J. Syst. Evol. Microbiol.">
        <title>The Global Catalogue of Microorganisms (GCM) 10K type strain sequencing project: providing services to taxonomists for standard genome sequencing and annotation.</title>
        <authorList>
            <consortium name="The Broad Institute Genomics Platform"/>
            <consortium name="The Broad Institute Genome Sequencing Center for Infectious Disease"/>
            <person name="Wu L."/>
            <person name="Ma J."/>
        </authorList>
    </citation>
    <scope>NUCLEOTIDE SEQUENCE [LARGE SCALE GENOMIC DNA]</scope>
    <source>
        <strain evidence="4">YJ-61-S</strain>
    </source>
</reference>
<gene>
    <name evidence="3" type="ORF">ACFO3O_03370</name>
</gene>
<dbReference type="Gene3D" id="2.40.128.110">
    <property type="entry name" value="Lipid/polyisoprenoid-binding, YceI-like"/>
    <property type="match status" value="1"/>
</dbReference>
<dbReference type="PANTHER" id="PTHR34406:SF1">
    <property type="entry name" value="PROTEIN YCEI"/>
    <property type="match status" value="1"/>
</dbReference>
<evidence type="ECO:0000313" key="3">
    <source>
        <dbReference type="EMBL" id="MFC4632930.1"/>
    </source>
</evidence>
<keyword evidence="4" id="KW-1185">Reference proteome</keyword>
<sequence>MKTKLVTAILALIVTGAFATNPVKKEVKVKDATITWVGKKVTGSHTGTIDLQEGTLIMEGNELVGGNFIINMTSLEVTDLEAGKGKEKLEGHLKTDEFFGVNNFPTATFTITDVAKSGDGYSVSGNMTIKGITQPMKIRMNINGNKATTKLEVDRTKFGITYGSGSFFDDLKDKAIYDDFELAVSLTF</sequence>
<dbReference type="Proteomes" id="UP001596043">
    <property type="component" value="Unassembled WGS sequence"/>
</dbReference>
<dbReference type="InterPro" id="IPR036761">
    <property type="entry name" value="TTHA0802/YceI-like_sf"/>
</dbReference>
<organism evidence="3 4">
    <name type="scientific">Dokdonia ponticola</name>
    <dbReference type="NCBI Taxonomy" id="2041041"/>
    <lineage>
        <taxon>Bacteria</taxon>
        <taxon>Pseudomonadati</taxon>
        <taxon>Bacteroidota</taxon>
        <taxon>Flavobacteriia</taxon>
        <taxon>Flavobacteriales</taxon>
        <taxon>Flavobacteriaceae</taxon>
        <taxon>Dokdonia</taxon>
    </lineage>
</organism>